<comment type="similarity">
    <text evidence="1 2">Belongs to the polypeptide deformylase family.</text>
</comment>
<feature type="binding site" evidence="2">
    <location>
        <position position="109"/>
    </location>
    <ligand>
        <name>Fe cation</name>
        <dbReference type="ChEBI" id="CHEBI:24875"/>
    </ligand>
</feature>
<dbReference type="PRINTS" id="PR01576">
    <property type="entry name" value="PDEFORMYLASE"/>
</dbReference>
<dbReference type="CDD" id="cd00487">
    <property type="entry name" value="Pep_deformylase"/>
    <property type="match status" value="1"/>
</dbReference>
<reference evidence="3" key="1">
    <citation type="submission" date="2021-11" db="EMBL/GenBank/DDBJ databases">
        <title>The first genome sequence of unculturable Mycoplasma faucium obtained by de novo assembly of metagenomic reads.</title>
        <authorList>
            <person name="Sabat A.J."/>
            <person name="Bathoorn E."/>
            <person name="Akkerboom V."/>
            <person name="Friedrich A.W."/>
        </authorList>
    </citation>
    <scope>NUCLEOTIDE SEQUENCE [LARGE SCALE GENOMIC DNA]</scope>
    <source>
        <strain evidence="3">UMCG-MFM1</strain>
    </source>
</reference>
<dbReference type="NCBIfam" id="TIGR00079">
    <property type="entry name" value="pept_deformyl"/>
    <property type="match status" value="1"/>
</dbReference>
<dbReference type="HAMAP" id="MF_00163">
    <property type="entry name" value="Pep_deformylase"/>
    <property type="match status" value="1"/>
</dbReference>
<keyword evidence="2" id="KW-0648">Protein biosynthesis</keyword>
<feature type="binding site" evidence="2">
    <location>
        <position position="156"/>
    </location>
    <ligand>
        <name>Fe cation</name>
        <dbReference type="ChEBI" id="CHEBI:24875"/>
    </ligand>
</feature>
<evidence type="ECO:0000256" key="1">
    <source>
        <dbReference type="ARBA" id="ARBA00010759"/>
    </source>
</evidence>
<dbReference type="SUPFAM" id="SSF56420">
    <property type="entry name" value="Peptide deformylase"/>
    <property type="match status" value="1"/>
</dbReference>
<dbReference type="EC" id="3.5.1.88" evidence="2"/>
<accession>A0ABZ2TLW6</accession>
<dbReference type="Gene3D" id="3.90.45.10">
    <property type="entry name" value="Peptide deformylase"/>
    <property type="match status" value="1"/>
</dbReference>
<keyword evidence="4" id="KW-1185">Reference proteome</keyword>
<comment type="catalytic activity">
    <reaction evidence="2">
        <text>N-terminal N-formyl-L-methionyl-[peptide] + H2O = N-terminal L-methionyl-[peptide] + formate</text>
        <dbReference type="Rhea" id="RHEA:24420"/>
        <dbReference type="Rhea" id="RHEA-COMP:10639"/>
        <dbReference type="Rhea" id="RHEA-COMP:10640"/>
        <dbReference type="ChEBI" id="CHEBI:15377"/>
        <dbReference type="ChEBI" id="CHEBI:15740"/>
        <dbReference type="ChEBI" id="CHEBI:49298"/>
        <dbReference type="ChEBI" id="CHEBI:64731"/>
        <dbReference type="EC" id="3.5.1.88"/>
    </reaction>
</comment>
<keyword evidence="2" id="KW-0479">Metal-binding</keyword>
<dbReference type="Proteomes" id="UP001622612">
    <property type="component" value="Chromosome"/>
</dbReference>
<name>A0ABZ2TLW6_9BACT</name>
<dbReference type="PANTHER" id="PTHR10458">
    <property type="entry name" value="PEPTIDE DEFORMYLASE"/>
    <property type="match status" value="1"/>
</dbReference>
<dbReference type="RefSeq" id="WP_405311894.1">
    <property type="nucleotide sequence ID" value="NZ_CP088155.1"/>
</dbReference>
<dbReference type="PIRSF" id="PIRSF004749">
    <property type="entry name" value="Pep_def"/>
    <property type="match status" value="1"/>
</dbReference>
<evidence type="ECO:0000313" key="4">
    <source>
        <dbReference type="Proteomes" id="UP001622612"/>
    </source>
</evidence>
<protein>
    <recommendedName>
        <fullName evidence="2">Peptide deformylase</fullName>
        <shortName evidence="2">PDF</shortName>
        <ecNumber evidence="2">3.5.1.88</ecNumber>
    </recommendedName>
    <alternativeName>
        <fullName evidence="2">Polypeptide deformylase</fullName>
    </alternativeName>
</protein>
<evidence type="ECO:0000256" key="2">
    <source>
        <dbReference type="HAMAP-Rule" id="MF_00163"/>
    </source>
</evidence>
<comment type="function">
    <text evidence="2">Removes the formyl group from the N-terminal Met of newly synthesized proteins. Requires at least a dipeptide for an efficient rate of reaction. N-terminal L-methionine is a prerequisite for activity but the enzyme has broad specificity at other positions.</text>
</comment>
<dbReference type="Pfam" id="PF01327">
    <property type="entry name" value="Pep_deformylase"/>
    <property type="match status" value="1"/>
</dbReference>
<feature type="active site" evidence="2">
    <location>
        <position position="157"/>
    </location>
</feature>
<keyword evidence="2 3" id="KW-0378">Hydrolase</keyword>
<dbReference type="PANTHER" id="PTHR10458:SF22">
    <property type="entry name" value="PEPTIDE DEFORMYLASE"/>
    <property type="match status" value="1"/>
</dbReference>
<proteinExistence type="inferred from homology"/>
<dbReference type="InterPro" id="IPR023635">
    <property type="entry name" value="Peptide_deformylase"/>
</dbReference>
<comment type="cofactor">
    <cofactor evidence="2">
        <name>Fe(2+)</name>
        <dbReference type="ChEBI" id="CHEBI:29033"/>
    </cofactor>
    <text evidence="2">Binds 1 Fe(2+) ion.</text>
</comment>
<dbReference type="EMBL" id="CP088155">
    <property type="protein sequence ID" value="WYM97445.1"/>
    <property type="molecule type" value="Genomic_DNA"/>
</dbReference>
<keyword evidence="2" id="KW-0408">Iron</keyword>
<evidence type="ECO:0000313" key="3">
    <source>
        <dbReference type="EMBL" id="WYM97445.1"/>
    </source>
</evidence>
<sequence>MFTYKDINLIELPDKRLRQKSSDLKLPLNNEDVELIEKMIFHVNNSQEKNTKFRPAVGVAAVQYGILKNVFYILIKDEKENIIFSDALVNPKVLGHSNNFLCIKEGEGCLSVNESWKNQEGYIPRYNRIILEAYSYFDKKVKKYDLSGYPAIVAQHEFDHLNGKLFIDHINLKNPWNLPDNAEILE</sequence>
<organism evidence="3 4">
    <name type="scientific">Metamycoplasma faucium</name>
    <dbReference type="NCBI Taxonomy" id="56142"/>
    <lineage>
        <taxon>Bacteria</taxon>
        <taxon>Bacillati</taxon>
        <taxon>Mycoplasmatota</taxon>
        <taxon>Mycoplasmoidales</taxon>
        <taxon>Metamycoplasmataceae</taxon>
        <taxon>Metamycoplasma</taxon>
    </lineage>
</organism>
<dbReference type="InterPro" id="IPR036821">
    <property type="entry name" value="Peptide_deformylase_sf"/>
</dbReference>
<gene>
    <name evidence="2 3" type="primary">def</name>
    <name evidence="3" type="ORF">LQ356_00910</name>
</gene>
<dbReference type="GO" id="GO:0042586">
    <property type="term" value="F:peptide deformylase activity"/>
    <property type="evidence" value="ECO:0007669"/>
    <property type="project" value="UniProtKB-EC"/>
</dbReference>
<feature type="binding site" evidence="2">
    <location>
        <position position="160"/>
    </location>
    <ligand>
        <name>Fe cation</name>
        <dbReference type="ChEBI" id="CHEBI:24875"/>
    </ligand>
</feature>